<name>E0SH86_DICD3</name>
<keyword evidence="2" id="KW-1185">Reference proteome</keyword>
<dbReference type="RefSeq" id="WP_013315971.1">
    <property type="nucleotide sequence ID" value="NC_014500.1"/>
</dbReference>
<dbReference type="HOGENOM" id="CLU_196156_0_0_6"/>
<evidence type="ECO:0000313" key="2">
    <source>
        <dbReference type="Proteomes" id="UP000006859"/>
    </source>
</evidence>
<accession>E0SH86</accession>
<proteinExistence type="predicted"/>
<dbReference type="STRING" id="198628.Dda3937_01591"/>
<evidence type="ECO:0000313" key="1">
    <source>
        <dbReference type="EMBL" id="ADM96485.1"/>
    </source>
</evidence>
<organism evidence="1 2">
    <name type="scientific">Dickeya dadantii (strain 3937)</name>
    <name type="common">Erwinia chrysanthemi (strain 3937)</name>
    <dbReference type="NCBI Taxonomy" id="198628"/>
    <lineage>
        <taxon>Bacteria</taxon>
        <taxon>Pseudomonadati</taxon>
        <taxon>Pseudomonadota</taxon>
        <taxon>Gammaproteobacteria</taxon>
        <taxon>Enterobacterales</taxon>
        <taxon>Pectobacteriaceae</taxon>
        <taxon>Dickeya</taxon>
    </lineage>
</organism>
<reference evidence="1 2" key="1">
    <citation type="journal article" date="2011" name="J. Bacteriol.">
        <title>Genome sequence of the plant-pathogenic bacterium Dickeya dadantii 3937.</title>
        <authorList>
            <person name="Glasner J.D."/>
            <person name="Yang C.H."/>
            <person name="Reverchon S."/>
            <person name="Hugouvieux-Cotte-Pattat N."/>
            <person name="Condemine G."/>
            <person name="Bohin J.P."/>
            <person name="Van Gijsegem F."/>
            <person name="Yang S."/>
            <person name="Franza T."/>
            <person name="Expert D."/>
            <person name="Plunkett G. III"/>
            <person name="San Francisco M.J."/>
            <person name="Charkowski A.O."/>
            <person name="Py B."/>
            <person name="Bell K."/>
            <person name="Rauscher L."/>
            <person name="Rodriguez-Palenzuela P."/>
            <person name="Toussaint A."/>
            <person name="Holeva M.C."/>
            <person name="He S.Y."/>
            <person name="Douet V."/>
            <person name="Boccara M."/>
            <person name="Blanco C."/>
            <person name="Toth I."/>
            <person name="Anderson B.D."/>
            <person name="Biehl B.S."/>
            <person name="Mau B."/>
            <person name="Flynn S.M."/>
            <person name="Barras F."/>
            <person name="Lindeberg M."/>
            <person name="Birch P.R."/>
            <person name="Tsuyumu S."/>
            <person name="Shi X."/>
            <person name="Hibbing M."/>
            <person name="Yap M.N."/>
            <person name="Carpentier M."/>
            <person name="Dassa E."/>
            <person name="Umehara M."/>
            <person name="Kim J.F."/>
            <person name="Rusch M."/>
            <person name="Soni P."/>
            <person name="Mayhew G.F."/>
            <person name="Fouts D.E."/>
            <person name="Gill S.R."/>
            <person name="Blattner F.R."/>
            <person name="Keen N.T."/>
            <person name="Perna N.T."/>
        </authorList>
    </citation>
    <scope>NUCLEOTIDE SEQUENCE [LARGE SCALE GENOMIC DNA]</scope>
    <source>
        <strain evidence="1 2">3937</strain>
    </source>
</reference>
<dbReference type="KEGG" id="ddd:Dda3937_01591"/>
<dbReference type="EMBL" id="CP002038">
    <property type="protein sequence ID" value="ADM96485.1"/>
    <property type="molecule type" value="Genomic_DNA"/>
</dbReference>
<dbReference type="OrthoDB" id="6434572at2"/>
<protein>
    <submittedName>
        <fullName evidence="1">Uncharacterized protein</fullName>
    </submittedName>
</protein>
<sequence length="71" mass="7660">MDKPIPLDLAAYRAGLNSSLFEVIISKAAEENVSGQLADLIAIACDLNEEIRDVLAKAVEKRGVIVHGVER</sequence>
<dbReference type="AlphaFoldDB" id="E0SH86"/>
<dbReference type="Proteomes" id="UP000006859">
    <property type="component" value="Chromosome"/>
</dbReference>
<gene>
    <name evidence="1" type="ordered locus">Dda3937_01591</name>
</gene>